<name>A0A8H5XKQ5_9HYPO</name>
<comment type="caution">
    <text evidence="2">The sequence shown here is derived from an EMBL/GenBank/DDBJ whole genome shotgun (WGS) entry which is preliminary data.</text>
</comment>
<dbReference type="CDD" id="cd09917">
    <property type="entry name" value="F-box_SF"/>
    <property type="match status" value="1"/>
</dbReference>
<dbReference type="InterPro" id="IPR001810">
    <property type="entry name" value="F-box_dom"/>
</dbReference>
<organism evidence="2 3">
    <name type="scientific">Fusarium globosum</name>
    <dbReference type="NCBI Taxonomy" id="78864"/>
    <lineage>
        <taxon>Eukaryota</taxon>
        <taxon>Fungi</taxon>
        <taxon>Dikarya</taxon>
        <taxon>Ascomycota</taxon>
        <taxon>Pezizomycotina</taxon>
        <taxon>Sordariomycetes</taxon>
        <taxon>Hypocreomycetidae</taxon>
        <taxon>Hypocreales</taxon>
        <taxon>Nectriaceae</taxon>
        <taxon>Fusarium</taxon>
        <taxon>Fusarium fujikuroi species complex</taxon>
    </lineage>
</organism>
<dbReference type="EMBL" id="JAAQPF010000978">
    <property type="protein sequence ID" value="KAF5695301.1"/>
    <property type="molecule type" value="Genomic_DNA"/>
</dbReference>
<protein>
    <recommendedName>
        <fullName evidence="1">F-box domain-containing protein</fullName>
    </recommendedName>
</protein>
<dbReference type="InterPro" id="IPR036047">
    <property type="entry name" value="F-box-like_dom_sf"/>
</dbReference>
<evidence type="ECO:0000313" key="2">
    <source>
        <dbReference type="EMBL" id="KAF5695301.1"/>
    </source>
</evidence>
<feature type="domain" description="F-box" evidence="1">
    <location>
        <begin position="11"/>
        <end position="42"/>
    </location>
</feature>
<dbReference type="AlphaFoldDB" id="A0A8H5XKQ5"/>
<keyword evidence="3" id="KW-1185">Reference proteome</keyword>
<evidence type="ECO:0000259" key="1">
    <source>
        <dbReference type="Pfam" id="PF00646"/>
    </source>
</evidence>
<sequence>MATSDGGYPHLLRLSTEMHVMIVGYLDTTSIRALSQTCRRFRINFYAQGSPGIRFDGRAVDIIKAVRSMAEMLPPRNMTSMLKVHVKDIRSLAVILRAPDPSRMMRNAIDEPKPCQEDTATKIPFMVTGLMKNFRNVSKLELDLENLSSVQSDNMCRFIRDMQPALRKVHSLRIAASAQVISELLNCLNPNILKAVQLNEWSPSEHYDALRFMPNNSIEDSVVRRRRPITINKLCLYTDTTTETIGLSMPASEGATLRLINLDFPDLECLVLLEEKACYDAWYGVWQSPSQIIPQIGRQTLRNA</sequence>
<dbReference type="Pfam" id="PF00646">
    <property type="entry name" value="F-box"/>
    <property type="match status" value="1"/>
</dbReference>
<dbReference type="Proteomes" id="UP000532311">
    <property type="component" value="Unassembled WGS sequence"/>
</dbReference>
<proteinExistence type="predicted"/>
<gene>
    <name evidence="2" type="ORF">FGLOB1_14054</name>
</gene>
<evidence type="ECO:0000313" key="3">
    <source>
        <dbReference type="Proteomes" id="UP000532311"/>
    </source>
</evidence>
<reference evidence="2 3" key="1">
    <citation type="submission" date="2020-05" db="EMBL/GenBank/DDBJ databases">
        <title>Identification and distribution of gene clusters putatively required for synthesis of sphingolipid metabolism inhibitors in phylogenetically diverse species of the filamentous fungus Fusarium.</title>
        <authorList>
            <person name="Kim H.-S."/>
            <person name="Busman M."/>
            <person name="Brown D.W."/>
            <person name="Divon H."/>
            <person name="Uhlig S."/>
            <person name="Proctor R.H."/>
        </authorList>
    </citation>
    <scope>NUCLEOTIDE SEQUENCE [LARGE SCALE GENOMIC DNA]</scope>
    <source>
        <strain evidence="2 3">NRRL 26131</strain>
    </source>
</reference>
<accession>A0A8H5XKQ5</accession>
<dbReference type="SUPFAM" id="SSF81383">
    <property type="entry name" value="F-box domain"/>
    <property type="match status" value="1"/>
</dbReference>